<dbReference type="Pfam" id="PF25873">
    <property type="entry name" value="WHD_MalT"/>
    <property type="match status" value="1"/>
</dbReference>
<proteinExistence type="predicted"/>
<dbReference type="KEGG" id="kbs:EPA93_00590"/>
<dbReference type="Pfam" id="PF17874">
    <property type="entry name" value="TPR_MalT"/>
    <property type="match status" value="1"/>
</dbReference>
<feature type="domain" description="HTH luxR-type" evidence="4">
    <location>
        <begin position="1016"/>
        <end position="1081"/>
    </location>
</feature>
<dbReference type="SUPFAM" id="SSF48452">
    <property type="entry name" value="TPR-like"/>
    <property type="match status" value="1"/>
</dbReference>
<dbReference type="Pfam" id="PF00196">
    <property type="entry name" value="GerE"/>
    <property type="match status" value="1"/>
</dbReference>
<reference evidence="5 6" key="1">
    <citation type="submission" date="2019-01" db="EMBL/GenBank/DDBJ databases">
        <title>Ktedonosporobacter rubrisoli SCAWS-G2.</title>
        <authorList>
            <person name="Huang Y."/>
            <person name="Yan B."/>
        </authorList>
    </citation>
    <scope>NUCLEOTIDE SEQUENCE [LARGE SCALE GENOMIC DNA]</scope>
    <source>
        <strain evidence="5 6">SCAWS-G2</strain>
    </source>
</reference>
<dbReference type="SUPFAM" id="SSF46894">
    <property type="entry name" value="C-terminal effector domain of the bipartite response regulators"/>
    <property type="match status" value="1"/>
</dbReference>
<evidence type="ECO:0000256" key="3">
    <source>
        <dbReference type="ARBA" id="ARBA00023163"/>
    </source>
</evidence>
<dbReference type="GO" id="GO:0003677">
    <property type="term" value="F:DNA binding"/>
    <property type="evidence" value="ECO:0007669"/>
    <property type="project" value="UniProtKB-KW"/>
</dbReference>
<dbReference type="Gene3D" id="1.10.10.10">
    <property type="entry name" value="Winged helix-like DNA-binding domain superfamily/Winged helix DNA-binding domain"/>
    <property type="match status" value="1"/>
</dbReference>
<dbReference type="PRINTS" id="PR00038">
    <property type="entry name" value="HTHLUXR"/>
</dbReference>
<dbReference type="InterPro" id="IPR027417">
    <property type="entry name" value="P-loop_NTPase"/>
</dbReference>
<dbReference type="InterPro" id="IPR000792">
    <property type="entry name" value="Tscrpt_reg_LuxR_C"/>
</dbReference>
<dbReference type="Gene3D" id="1.25.40.10">
    <property type="entry name" value="Tetratricopeptide repeat domain"/>
    <property type="match status" value="1"/>
</dbReference>
<dbReference type="InterPro" id="IPR003593">
    <property type="entry name" value="AAA+_ATPase"/>
</dbReference>
<dbReference type="Gene3D" id="3.40.50.300">
    <property type="entry name" value="P-loop containing nucleotide triphosphate hydrolases"/>
    <property type="match status" value="1"/>
</dbReference>
<dbReference type="SMART" id="SM00421">
    <property type="entry name" value="HTH_LUXR"/>
    <property type="match status" value="1"/>
</dbReference>
<evidence type="ECO:0000256" key="2">
    <source>
        <dbReference type="ARBA" id="ARBA00023125"/>
    </source>
</evidence>
<dbReference type="CDD" id="cd06170">
    <property type="entry name" value="LuxR_C_like"/>
    <property type="match status" value="1"/>
</dbReference>
<accession>A0A4P6JHQ9</accession>
<dbReference type="InterPro" id="IPR041664">
    <property type="entry name" value="AAA_16"/>
</dbReference>
<dbReference type="RefSeq" id="WP_129885167.1">
    <property type="nucleotide sequence ID" value="NZ_CP035758.1"/>
</dbReference>
<dbReference type="GO" id="GO:0006355">
    <property type="term" value="P:regulation of DNA-templated transcription"/>
    <property type="evidence" value="ECO:0007669"/>
    <property type="project" value="InterPro"/>
</dbReference>
<evidence type="ECO:0000256" key="1">
    <source>
        <dbReference type="ARBA" id="ARBA00023015"/>
    </source>
</evidence>
<dbReference type="PANTHER" id="PTHR44688:SF16">
    <property type="entry name" value="DNA-BINDING TRANSCRIPTIONAL ACTIVATOR DEVR_DOSR"/>
    <property type="match status" value="1"/>
</dbReference>
<dbReference type="EMBL" id="CP035758">
    <property type="protein sequence ID" value="QBD74568.1"/>
    <property type="molecule type" value="Genomic_DNA"/>
</dbReference>
<protein>
    <recommendedName>
        <fullName evidence="4">HTH luxR-type domain-containing protein</fullName>
    </recommendedName>
</protein>
<dbReference type="PROSITE" id="PS00622">
    <property type="entry name" value="HTH_LUXR_1"/>
    <property type="match status" value="1"/>
</dbReference>
<dbReference type="InterPro" id="IPR041617">
    <property type="entry name" value="TPR_MalT"/>
</dbReference>
<dbReference type="Proteomes" id="UP000290365">
    <property type="component" value="Chromosome"/>
</dbReference>
<dbReference type="OrthoDB" id="223734at2"/>
<gene>
    <name evidence="5" type="ORF">EPA93_00590</name>
</gene>
<dbReference type="PROSITE" id="PS50043">
    <property type="entry name" value="HTH_LUXR_2"/>
    <property type="match status" value="1"/>
</dbReference>
<evidence type="ECO:0000313" key="5">
    <source>
        <dbReference type="EMBL" id="QBD74568.1"/>
    </source>
</evidence>
<dbReference type="Pfam" id="PF13191">
    <property type="entry name" value="AAA_16"/>
    <property type="match status" value="1"/>
</dbReference>
<keyword evidence="2" id="KW-0238">DNA-binding</keyword>
<dbReference type="InterPro" id="IPR036388">
    <property type="entry name" value="WH-like_DNA-bd_sf"/>
</dbReference>
<evidence type="ECO:0000259" key="4">
    <source>
        <dbReference type="PROSITE" id="PS50043"/>
    </source>
</evidence>
<evidence type="ECO:0000313" key="6">
    <source>
        <dbReference type="Proteomes" id="UP000290365"/>
    </source>
</evidence>
<keyword evidence="1" id="KW-0805">Transcription regulation</keyword>
<dbReference type="InterPro" id="IPR016032">
    <property type="entry name" value="Sig_transdc_resp-reg_C-effctor"/>
</dbReference>
<keyword evidence="3" id="KW-0804">Transcription</keyword>
<sequence>MPKRAQYTIYWSAEQDCYLFKEAQELAARPSLFVEESLKAWLEEHSAFAFYGRNGQINLLKERRSRGTEGYWYAYRRAKKHVSKRYVGRSSQLSIERLEEIATLLVNEHSPSSSSGQVTFVSQIDGSSAKTHALQAAAHQVSSGKGPVEDIIHAKANTTRAESAPTASASLPRLPLLLSKLQLPHLPPGLLARTHLLELLDKAPTYKVTLISGTAGSGKTTLVASWVAARHTRAHFPPVAYITLDEGDNDQLLFWHYIITACQSFDPKLGKEALAALYAHRPPTLKPLEMMLVTLLNALSQLEQPAILILDDLHTINSSQVAQTLSFFLEHLPPSLHLILLARGEPPFSLVRLQAHNEILDISPLNLRFSLAETKAFFTKELPFSLAPGLVQRIYERLEGWPTGLRLFAEALHWFGPAQNIEEMLTAFSGNYLNIQQYFLHEILHTLPAALQEFLLYTSNLPLITASLCDTITGRTDSAQHIAALYRGDLFLIPLDGSGKWARYYPLFAEAIAQEAHHLLGEACLDELAERASLWYEEHELFAEAIETALKAKAFPRAARLIAKFIDSGQQASILAAPEIYRLKRWLEALPDKILAHQPELCMHAALTLLLTLLEQARLLEGKERLLYLLQMAEQYWRDTNQITKLARIFAFQALLARIEGNILQAMTWARQALSWMPAEEQMWRALALTSLGIGEMLDGSLTNARGLLRETLALNERQGNPISTRATRSRLAIVSFEQGELRLANEQLHQLLAQARAQQDRDDIARTQLQLGRIAYYWNDLNAAEQAIQEALAYGKEINIEEVLALAAVQQARIIHARGHSAQAQQHLTIWLAQHQTAITPQSQQLSREVQAQLASIQLANGDLAAVERWLASLKGGEDFLPLYQRRREQLLQARLLLRRGDITTALEQLEDLSAGAQKTGHVHFKLEIQVVLVLAYSQQGLAEEARQQLVELLQLTHFEGYLRLFLDEGQTLAGLLHNLLPYLRKEDLLAAARRILGAFAQESSPVSHRPISSTPHIGEPLSPQEQRVLRLLSMGNSNAEIASELVVSVNTIRTQLQSIYRKLNVKNRSQASTIARQLDLL</sequence>
<name>A0A4P6JHQ9_KTERU</name>
<dbReference type="AlphaFoldDB" id="A0A4P6JHQ9"/>
<dbReference type="PANTHER" id="PTHR44688">
    <property type="entry name" value="DNA-BINDING TRANSCRIPTIONAL ACTIVATOR DEVR_DOSR"/>
    <property type="match status" value="1"/>
</dbReference>
<dbReference type="InterPro" id="IPR011990">
    <property type="entry name" value="TPR-like_helical_dom_sf"/>
</dbReference>
<dbReference type="InterPro" id="IPR059106">
    <property type="entry name" value="WHD_MalT"/>
</dbReference>
<dbReference type="SUPFAM" id="SSF52540">
    <property type="entry name" value="P-loop containing nucleoside triphosphate hydrolases"/>
    <property type="match status" value="1"/>
</dbReference>
<keyword evidence="6" id="KW-1185">Reference proteome</keyword>
<organism evidence="5 6">
    <name type="scientific">Ktedonosporobacter rubrisoli</name>
    <dbReference type="NCBI Taxonomy" id="2509675"/>
    <lineage>
        <taxon>Bacteria</taxon>
        <taxon>Bacillati</taxon>
        <taxon>Chloroflexota</taxon>
        <taxon>Ktedonobacteria</taxon>
        <taxon>Ktedonobacterales</taxon>
        <taxon>Ktedonosporobacteraceae</taxon>
        <taxon>Ktedonosporobacter</taxon>
    </lineage>
</organism>
<dbReference type="SMART" id="SM00382">
    <property type="entry name" value="AAA"/>
    <property type="match status" value="1"/>
</dbReference>